<accession>X6LDA4</accession>
<dbReference type="Proteomes" id="UP000023152">
    <property type="component" value="Unassembled WGS sequence"/>
</dbReference>
<feature type="non-terminal residue" evidence="1">
    <location>
        <position position="106"/>
    </location>
</feature>
<dbReference type="Gene3D" id="3.40.50.1460">
    <property type="match status" value="1"/>
</dbReference>
<evidence type="ECO:0000313" key="2">
    <source>
        <dbReference type="Proteomes" id="UP000023152"/>
    </source>
</evidence>
<evidence type="ECO:0008006" key="3">
    <source>
        <dbReference type="Google" id="ProtNLM"/>
    </source>
</evidence>
<reference evidence="1 2" key="1">
    <citation type="journal article" date="2013" name="Curr. Biol.">
        <title>The Genome of the Foraminiferan Reticulomyxa filosa.</title>
        <authorList>
            <person name="Glockner G."/>
            <person name="Hulsmann N."/>
            <person name="Schleicher M."/>
            <person name="Noegel A.A."/>
            <person name="Eichinger L."/>
            <person name="Gallinger C."/>
            <person name="Pawlowski J."/>
            <person name="Sierra R."/>
            <person name="Euteneuer U."/>
            <person name="Pillet L."/>
            <person name="Moustafa A."/>
            <person name="Platzer M."/>
            <person name="Groth M."/>
            <person name="Szafranski K."/>
            <person name="Schliwa M."/>
        </authorList>
    </citation>
    <scope>NUCLEOTIDE SEQUENCE [LARGE SCALE GENOMIC DNA]</scope>
</reference>
<sequence>MIAISEYEDNKKWRNLESAKDDDINNFKYIFEQELNYEFVCNEEPKMNKDDVNEFLATLIVNHKNKKQYDALIIIISGHGNEGEEQNNIHNDNGFLMIWSTTKGYQ</sequence>
<dbReference type="EMBL" id="ASPP01043657">
    <property type="protein sequence ID" value="ETN99528.1"/>
    <property type="molecule type" value="Genomic_DNA"/>
</dbReference>
<comment type="caution">
    <text evidence="1">The sequence shown here is derived from an EMBL/GenBank/DDBJ whole genome shotgun (WGS) entry which is preliminary data.</text>
</comment>
<dbReference type="AlphaFoldDB" id="X6LDA4"/>
<gene>
    <name evidence="1" type="ORF">RFI_37942</name>
</gene>
<keyword evidence="2" id="KW-1185">Reference proteome</keyword>
<proteinExistence type="predicted"/>
<evidence type="ECO:0000313" key="1">
    <source>
        <dbReference type="EMBL" id="ETN99528.1"/>
    </source>
</evidence>
<protein>
    <recommendedName>
        <fullName evidence="3">Caspase family p20 domain-containing protein</fullName>
    </recommendedName>
</protein>
<organism evidence="1 2">
    <name type="scientific">Reticulomyxa filosa</name>
    <dbReference type="NCBI Taxonomy" id="46433"/>
    <lineage>
        <taxon>Eukaryota</taxon>
        <taxon>Sar</taxon>
        <taxon>Rhizaria</taxon>
        <taxon>Retaria</taxon>
        <taxon>Foraminifera</taxon>
        <taxon>Monothalamids</taxon>
        <taxon>Reticulomyxidae</taxon>
        <taxon>Reticulomyxa</taxon>
    </lineage>
</organism>
<name>X6LDA4_RETFI</name>